<keyword evidence="9" id="KW-0540">Nuclease</keyword>
<evidence type="ECO:0000313" key="18">
    <source>
        <dbReference type="Proteomes" id="UP000239263"/>
    </source>
</evidence>
<keyword evidence="15" id="KW-0694">RNA-binding</keyword>
<evidence type="ECO:0000256" key="15">
    <source>
        <dbReference type="ARBA" id="ARBA00022884"/>
    </source>
</evidence>
<keyword evidence="12" id="KW-0255">Endonuclease</keyword>
<evidence type="ECO:0000256" key="6">
    <source>
        <dbReference type="ARBA" id="ARBA00022552"/>
    </source>
</evidence>
<dbReference type="PANTHER" id="PTHR30001">
    <property type="entry name" value="RIBONUCLEASE"/>
    <property type="match status" value="1"/>
</dbReference>
<evidence type="ECO:0000256" key="12">
    <source>
        <dbReference type="ARBA" id="ARBA00022759"/>
    </source>
</evidence>
<dbReference type="Pfam" id="PF20833">
    <property type="entry name" value="RNase_E_G_Thio"/>
    <property type="match status" value="1"/>
</dbReference>
<dbReference type="InterPro" id="IPR019307">
    <property type="entry name" value="RNA-bd_AU-1/RNase_E/G"/>
</dbReference>
<evidence type="ECO:0000256" key="1">
    <source>
        <dbReference type="ARBA" id="ARBA00001946"/>
    </source>
</evidence>
<dbReference type="AlphaFoldDB" id="A0A2S7XAW8"/>
<reference evidence="17 18" key="1">
    <citation type="submission" date="2016-12" db="EMBL/GenBank/DDBJ databases">
        <title>Diversity of luminous bacteria.</title>
        <authorList>
            <person name="Yoshizawa S."/>
            <person name="Kogure K."/>
        </authorList>
    </citation>
    <scope>NUCLEOTIDE SEQUENCE [LARGE SCALE GENOMIC DNA]</scope>
    <source>
        <strain evidence="17 18">ATCC 33715</strain>
    </source>
</reference>
<comment type="caution">
    <text evidence="17">The sequence shown here is derived from an EMBL/GenBank/DDBJ whole genome shotgun (WGS) entry which is preliminary data.</text>
</comment>
<protein>
    <recommendedName>
        <fullName evidence="4">Ribonuclease G</fullName>
    </recommendedName>
</protein>
<dbReference type="FunFam" id="3.40.1260.20:FF:000001">
    <property type="entry name" value="Ribonuclease G Rng"/>
    <property type="match status" value="1"/>
</dbReference>
<evidence type="ECO:0000256" key="11">
    <source>
        <dbReference type="ARBA" id="ARBA00022730"/>
    </source>
</evidence>
<accession>A0A2S7XAW8</accession>
<gene>
    <name evidence="17" type="ORF">BTO22_01175</name>
</gene>
<dbReference type="InterPro" id="IPR012340">
    <property type="entry name" value="NA-bd_OB-fold"/>
</dbReference>
<dbReference type="NCBIfam" id="TIGR00757">
    <property type="entry name" value="RNaseEG"/>
    <property type="match status" value="1"/>
</dbReference>
<dbReference type="NCBIfam" id="NF008689">
    <property type="entry name" value="PRK11712.1"/>
    <property type="match status" value="1"/>
</dbReference>
<dbReference type="PANTHER" id="PTHR30001:SF0">
    <property type="entry name" value="RIBONUCLEASE G"/>
    <property type="match status" value="1"/>
</dbReference>
<dbReference type="CDD" id="cd04453">
    <property type="entry name" value="S1_RNase_E"/>
    <property type="match status" value="1"/>
</dbReference>
<dbReference type="GO" id="GO:0019843">
    <property type="term" value="F:rRNA binding"/>
    <property type="evidence" value="ECO:0007669"/>
    <property type="project" value="UniProtKB-KW"/>
</dbReference>
<dbReference type="FunFam" id="2.40.50.140:FF:000028">
    <property type="entry name" value="Ribonuclease G"/>
    <property type="match status" value="1"/>
</dbReference>
<comment type="cofactor">
    <cofactor evidence="1">
        <name>Mg(2+)</name>
        <dbReference type="ChEBI" id="CHEBI:18420"/>
    </cofactor>
</comment>
<dbReference type="GO" id="GO:0046872">
    <property type="term" value="F:metal ion binding"/>
    <property type="evidence" value="ECO:0007669"/>
    <property type="project" value="UniProtKB-KW"/>
</dbReference>
<evidence type="ECO:0000256" key="4">
    <source>
        <dbReference type="ARBA" id="ARBA00017719"/>
    </source>
</evidence>
<dbReference type="GO" id="GO:0004519">
    <property type="term" value="F:endonuclease activity"/>
    <property type="evidence" value="ECO:0007669"/>
    <property type="project" value="UniProtKB-KW"/>
</dbReference>
<dbReference type="OrthoDB" id="9804278at2"/>
<dbReference type="Gene3D" id="3.40.1260.20">
    <property type="entry name" value="Ribonuclease E, catalytic domain"/>
    <property type="match status" value="1"/>
</dbReference>
<dbReference type="GO" id="GO:0004540">
    <property type="term" value="F:RNA nuclease activity"/>
    <property type="evidence" value="ECO:0007669"/>
    <property type="project" value="InterPro"/>
</dbReference>
<comment type="subcellular location">
    <subcellularLocation>
        <location evidence="2">Cytoplasm</location>
    </subcellularLocation>
</comment>
<evidence type="ECO:0000256" key="10">
    <source>
        <dbReference type="ARBA" id="ARBA00022723"/>
    </source>
</evidence>
<evidence type="ECO:0000256" key="3">
    <source>
        <dbReference type="ARBA" id="ARBA00005663"/>
    </source>
</evidence>
<dbReference type="GO" id="GO:0008033">
    <property type="term" value="P:tRNA processing"/>
    <property type="evidence" value="ECO:0007669"/>
    <property type="project" value="UniProtKB-KW"/>
</dbReference>
<keyword evidence="10" id="KW-0479">Metal-binding</keyword>
<sequence length="489" mass="55327">MSTELLINVTPSETRVAMIEAGVLQEIHVEREARRGIVGNIYKGRVSRVLPGMQAAFIDIGLDKAAFLHASDIVPHTECVSENEKRQFQVRDISQLVHQGQDLVVQVVKDPLGTKGARLTTDITLPSRYLVFMPGASHVGVSQRIESEKERNRLKNTVSDYCDEFGGFIIRTAAEGASEAEISQDAAFLKRLWHKVIERRKKSKTKSMLYGELGLDQRILRDFVGTELDLIRVDSKLAFEKLKEFTSEFVPELTKKLEYYSGDKPIFDMYETENEIQRALDRKVELKSGGYLIIDQTEAMTTVDINTGAFVGRRNLEETIFNTNIEATQAIARQLRLRNLGGIIIIDFIDMMSEEHRRRVLQVLGSVLEKDRVKTNVNGFTQLGLVEMTRKRTRESIEHVLCGQCPTCEGRGAVKTVESVCYEILREITRVNRAYDSDKFVVYASVAVADALEGEESHALAELELFIGKQVKIQAEPLYIQEQFDVVMM</sequence>
<evidence type="ECO:0000256" key="5">
    <source>
        <dbReference type="ARBA" id="ARBA00022490"/>
    </source>
</evidence>
<evidence type="ECO:0000313" key="17">
    <source>
        <dbReference type="EMBL" id="PQJ88276.1"/>
    </source>
</evidence>
<dbReference type="GO" id="GO:0006364">
    <property type="term" value="P:rRNA processing"/>
    <property type="evidence" value="ECO:0007669"/>
    <property type="project" value="UniProtKB-KW"/>
</dbReference>
<dbReference type="InterPro" id="IPR003029">
    <property type="entry name" value="S1_domain"/>
</dbReference>
<proteinExistence type="inferred from homology"/>
<dbReference type="GO" id="GO:0016787">
    <property type="term" value="F:hydrolase activity"/>
    <property type="evidence" value="ECO:0007669"/>
    <property type="project" value="UniProtKB-KW"/>
</dbReference>
<dbReference type="Gene3D" id="2.40.50.140">
    <property type="entry name" value="Nucleic acid-binding proteins"/>
    <property type="match status" value="1"/>
</dbReference>
<keyword evidence="6" id="KW-0698">rRNA processing</keyword>
<dbReference type="PROSITE" id="PS50126">
    <property type="entry name" value="S1"/>
    <property type="match status" value="1"/>
</dbReference>
<evidence type="ECO:0000256" key="9">
    <source>
        <dbReference type="ARBA" id="ARBA00022722"/>
    </source>
</evidence>
<keyword evidence="13" id="KW-0378">Hydrolase</keyword>
<dbReference type="SMART" id="SM00316">
    <property type="entry name" value="S1"/>
    <property type="match status" value="1"/>
</dbReference>
<evidence type="ECO:0000259" key="16">
    <source>
        <dbReference type="PROSITE" id="PS50126"/>
    </source>
</evidence>
<evidence type="ECO:0000256" key="8">
    <source>
        <dbReference type="ARBA" id="ARBA00022694"/>
    </source>
</evidence>
<dbReference type="SUPFAM" id="SSF50249">
    <property type="entry name" value="Nucleic acid-binding proteins"/>
    <property type="match status" value="1"/>
</dbReference>
<comment type="similarity">
    <text evidence="3">Belongs to the RNase E/G family. RNase G subfamily.</text>
</comment>
<keyword evidence="8" id="KW-0819">tRNA processing</keyword>
<keyword evidence="7" id="KW-0820">tRNA-binding</keyword>
<dbReference type="Pfam" id="PF10150">
    <property type="entry name" value="RNase_E_G"/>
    <property type="match status" value="1"/>
</dbReference>
<dbReference type="Proteomes" id="UP000239263">
    <property type="component" value="Unassembled WGS sequence"/>
</dbReference>
<evidence type="ECO:0000256" key="2">
    <source>
        <dbReference type="ARBA" id="ARBA00004496"/>
    </source>
</evidence>
<dbReference type="InterPro" id="IPR048583">
    <property type="entry name" value="RNase_E_G_thioredoxin-like"/>
</dbReference>
<keyword evidence="5" id="KW-0963">Cytoplasm</keyword>
<dbReference type="GO" id="GO:0000049">
    <property type="term" value="F:tRNA binding"/>
    <property type="evidence" value="ECO:0007669"/>
    <property type="project" value="UniProtKB-KW"/>
</dbReference>
<evidence type="ECO:0000256" key="13">
    <source>
        <dbReference type="ARBA" id="ARBA00022801"/>
    </source>
</evidence>
<keyword evidence="11" id="KW-0699">rRNA-binding</keyword>
<dbReference type="InterPro" id="IPR004659">
    <property type="entry name" value="RNase_E/G"/>
</dbReference>
<dbReference type="EMBL" id="MSCO01000001">
    <property type="protein sequence ID" value="PQJ88276.1"/>
    <property type="molecule type" value="Genomic_DNA"/>
</dbReference>
<keyword evidence="14" id="KW-0460">Magnesium</keyword>
<evidence type="ECO:0000256" key="7">
    <source>
        <dbReference type="ARBA" id="ARBA00022555"/>
    </source>
</evidence>
<feature type="domain" description="S1 motif" evidence="16">
    <location>
        <begin position="39"/>
        <end position="128"/>
    </location>
</feature>
<dbReference type="GO" id="GO:0005737">
    <property type="term" value="C:cytoplasm"/>
    <property type="evidence" value="ECO:0007669"/>
    <property type="project" value="UniProtKB-SubCell"/>
</dbReference>
<organism evidence="17 18">
    <name type="scientific">Aliivibrio sifiae</name>
    <dbReference type="NCBI Taxonomy" id="566293"/>
    <lineage>
        <taxon>Bacteria</taxon>
        <taxon>Pseudomonadati</taxon>
        <taxon>Pseudomonadota</taxon>
        <taxon>Gammaproteobacteria</taxon>
        <taxon>Vibrionales</taxon>
        <taxon>Vibrionaceae</taxon>
        <taxon>Aliivibrio</taxon>
    </lineage>
</organism>
<name>A0A2S7XAW8_9GAMM</name>
<dbReference type="RefSeq" id="WP_105053954.1">
    <property type="nucleotide sequence ID" value="NZ_CAWNRT010000001.1"/>
</dbReference>
<evidence type="ECO:0000256" key="14">
    <source>
        <dbReference type="ARBA" id="ARBA00022842"/>
    </source>
</evidence>